<dbReference type="EMBL" id="NIHM01000001">
    <property type="protein sequence ID" value="PLT58045.1"/>
    <property type="molecule type" value="Genomic_DNA"/>
</dbReference>
<dbReference type="AlphaFoldDB" id="A0A2N5NMB6"/>
<dbReference type="PROSITE" id="PS51186">
    <property type="entry name" value="GNAT"/>
    <property type="match status" value="1"/>
</dbReference>
<dbReference type="EMBL" id="NIHS01000028">
    <property type="protein sequence ID" value="PLT71196.1"/>
    <property type="molecule type" value="Genomic_DNA"/>
</dbReference>
<organism evidence="2 4">
    <name type="scientific">Mediterraneibacter gnavus</name>
    <name type="common">Ruminococcus gnavus</name>
    <dbReference type="NCBI Taxonomy" id="33038"/>
    <lineage>
        <taxon>Bacteria</taxon>
        <taxon>Bacillati</taxon>
        <taxon>Bacillota</taxon>
        <taxon>Clostridia</taxon>
        <taxon>Lachnospirales</taxon>
        <taxon>Lachnospiraceae</taxon>
        <taxon>Mediterraneibacter</taxon>
    </lineage>
</organism>
<evidence type="ECO:0000313" key="2">
    <source>
        <dbReference type="EMBL" id="PLT58045.1"/>
    </source>
</evidence>
<evidence type="ECO:0000313" key="5">
    <source>
        <dbReference type="Proteomes" id="UP000234891"/>
    </source>
</evidence>
<dbReference type="Pfam" id="PF00583">
    <property type="entry name" value="Acetyltransf_1"/>
    <property type="match status" value="1"/>
</dbReference>
<feature type="domain" description="N-acetyltransferase" evidence="1">
    <location>
        <begin position="21"/>
        <end position="177"/>
    </location>
</feature>
<accession>A0A2N5NMB6</accession>
<keyword evidence="2" id="KW-0808">Transferase</keyword>
<dbReference type="CDD" id="cd04301">
    <property type="entry name" value="NAT_SF"/>
    <property type="match status" value="1"/>
</dbReference>
<dbReference type="InterPro" id="IPR016181">
    <property type="entry name" value="Acyl_CoA_acyltransferase"/>
</dbReference>
<protein>
    <submittedName>
        <fullName evidence="2">GNAT family N-acetyltransferase</fullName>
    </submittedName>
</protein>
<sequence>MNNRTKESVWQSSLQNISSRYRIRLLQETDMDDILRLSESNPMFYEYCPPFVTRESILNDMKALPQGKTDAEKYYIGFFEGQKLIAIMDMVFAFPDDETVYIGLFMVDHDVQGYGIGSIIIEEYAEYIRTLGKKTIQLAFAKGNLQSEAFWQKNGFVRTGKEVQNDGYIAVCMKREL</sequence>
<dbReference type="SUPFAM" id="SSF55729">
    <property type="entry name" value="Acyl-CoA N-acyltransferases (Nat)"/>
    <property type="match status" value="1"/>
</dbReference>
<dbReference type="Proteomes" id="UP000234891">
    <property type="component" value="Unassembled WGS sequence"/>
</dbReference>
<dbReference type="InterPro" id="IPR000182">
    <property type="entry name" value="GNAT_dom"/>
</dbReference>
<comment type="caution">
    <text evidence="2">The sequence shown here is derived from an EMBL/GenBank/DDBJ whole genome shotgun (WGS) entry which is preliminary data.</text>
</comment>
<proteinExistence type="predicted"/>
<dbReference type="RefSeq" id="WP_101871191.1">
    <property type="nucleotide sequence ID" value="NZ_NIHM01000001.1"/>
</dbReference>
<gene>
    <name evidence="2" type="ORF">CDL18_00160</name>
    <name evidence="3" type="ORF">CDL26_12965</name>
</gene>
<reference evidence="4 5" key="1">
    <citation type="journal article" date="2017" name="Genome Med.">
        <title>A novel Ruminococcus gnavus clade enriched in inflammatory bowel disease patients.</title>
        <authorList>
            <person name="Hall A.B."/>
            <person name="Yassour M."/>
            <person name="Sauk J."/>
            <person name="Garner A."/>
            <person name="Jiang X."/>
            <person name="Arthur T."/>
            <person name="Lagoudas G.K."/>
            <person name="Vatanen T."/>
            <person name="Fornelos N."/>
            <person name="Wilson R."/>
            <person name="Bertha M."/>
            <person name="Cohen M."/>
            <person name="Garber J."/>
            <person name="Khalili H."/>
            <person name="Gevers D."/>
            <person name="Ananthakrishnan A.N."/>
            <person name="Kugathasan S."/>
            <person name="Lander E.S."/>
            <person name="Blainey P."/>
            <person name="Vlamakis H."/>
            <person name="Xavier R.J."/>
            <person name="Huttenhower C."/>
        </authorList>
    </citation>
    <scope>NUCLEOTIDE SEQUENCE [LARGE SCALE GENOMIC DNA]</scope>
    <source>
        <strain evidence="2 4">RJX1118</strain>
        <strain evidence="3 5">RJX1124</strain>
    </source>
</reference>
<dbReference type="Gene3D" id="3.40.630.30">
    <property type="match status" value="1"/>
</dbReference>
<evidence type="ECO:0000313" key="4">
    <source>
        <dbReference type="Proteomes" id="UP000234849"/>
    </source>
</evidence>
<dbReference type="Proteomes" id="UP000234849">
    <property type="component" value="Unassembled WGS sequence"/>
</dbReference>
<evidence type="ECO:0000313" key="3">
    <source>
        <dbReference type="EMBL" id="PLT71196.1"/>
    </source>
</evidence>
<evidence type="ECO:0000259" key="1">
    <source>
        <dbReference type="PROSITE" id="PS51186"/>
    </source>
</evidence>
<name>A0A2N5NMB6_MEDGN</name>
<dbReference type="GO" id="GO:0016747">
    <property type="term" value="F:acyltransferase activity, transferring groups other than amino-acyl groups"/>
    <property type="evidence" value="ECO:0007669"/>
    <property type="project" value="InterPro"/>
</dbReference>